<dbReference type="PANTHER" id="PTHR36529:SF1">
    <property type="entry name" value="GLYCOSYLTRANSFERASE"/>
    <property type="match status" value="1"/>
</dbReference>
<dbReference type="InterPro" id="IPR018641">
    <property type="entry name" value="Trfase_1_rSAM/seldom-assoc"/>
</dbReference>
<keyword evidence="2" id="KW-1185">Reference proteome</keyword>
<evidence type="ECO:0000313" key="1">
    <source>
        <dbReference type="EMBL" id="SFB78761.1"/>
    </source>
</evidence>
<dbReference type="RefSeq" id="WP_091957691.1">
    <property type="nucleotide sequence ID" value="NZ_FOLH01000001.1"/>
</dbReference>
<gene>
    <name evidence="1" type="ORF">SAMN05660443_0125</name>
</gene>
<dbReference type="AlphaFoldDB" id="A0A1I1DV55"/>
<dbReference type="EMBL" id="FOLH01000001">
    <property type="protein sequence ID" value="SFB78761.1"/>
    <property type="molecule type" value="Genomic_DNA"/>
</dbReference>
<sequence length="200" mass="22380">MNLDLAVLARAPVPGQCKTRLIPALGAEGAADLHTRLVRHTLNQAMQLPSAQVTLWTAGDPQHLFFEQLNSDWPTLKRCPQPEGDLGQRMHQVFVSNNRPTLLMGSDCPLITPELLEICAQSLSEKHAVFLPAEDGGYALVGLNQPCPAIFQNLSWGTEQVMQQTRAIMQELGVHWSEPQVVWDVDRPEDVQRLKRKPFF</sequence>
<dbReference type="Proteomes" id="UP000199058">
    <property type="component" value="Unassembled WGS sequence"/>
</dbReference>
<evidence type="ECO:0008006" key="3">
    <source>
        <dbReference type="Google" id="ProtNLM"/>
    </source>
</evidence>
<dbReference type="STRING" id="1122252.SAMN05660443_0125"/>
<protein>
    <recommendedName>
        <fullName evidence="3">Glycosyltransferase</fullName>
    </recommendedName>
</protein>
<dbReference type="Pfam" id="PF09837">
    <property type="entry name" value="DUF2064"/>
    <property type="match status" value="1"/>
</dbReference>
<dbReference type="PANTHER" id="PTHR36529">
    <property type="entry name" value="SLL1095 PROTEIN"/>
    <property type="match status" value="1"/>
</dbReference>
<name>A0A1I1DV55_9GAMM</name>
<reference evidence="1 2" key="1">
    <citation type="submission" date="2016-10" db="EMBL/GenBank/DDBJ databases">
        <authorList>
            <person name="de Groot N.N."/>
        </authorList>
    </citation>
    <scope>NUCLEOTIDE SEQUENCE [LARGE SCALE GENOMIC DNA]</scope>
    <source>
        <strain evidence="1 2">DSM 18438</strain>
    </source>
</reference>
<dbReference type="Gene3D" id="3.90.550.10">
    <property type="entry name" value="Spore Coat Polysaccharide Biosynthesis Protein SpsA, Chain A"/>
    <property type="match status" value="1"/>
</dbReference>
<dbReference type="SUPFAM" id="SSF53448">
    <property type="entry name" value="Nucleotide-diphospho-sugar transferases"/>
    <property type="match status" value="1"/>
</dbReference>
<proteinExistence type="predicted"/>
<organism evidence="1 2">
    <name type="scientific">Marinospirillum celere</name>
    <dbReference type="NCBI Taxonomy" id="1122252"/>
    <lineage>
        <taxon>Bacteria</taxon>
        <taxon>Pseudomonadati</taxon>
        <taxon>Pseudomonadota</taxon>
        <taxon>Gammaproteobacteria</taxon>
        <taxon>Oceanospirillales</taxon>
        <taxon>Oceanospirillaceae</taxon>
        <taxon>Marinospirillum</taxon>
    </lineage>
</organism>
<evidence type="ECO:0000313" key="2">
    <source>
        <dbReference type="Proteomes" id="UP000199058"/>
    </source>
</evidence>
<accession>A0A1I1DV55</accession>
<dbReference type="NCBIfam" id="TIGR04282">
    <property type="entry name" value="glyco_like_cofC"/>
    <property type="match status" value="1"/>
</dbReference>
<dbReference type="InterPro" id="IPR029044">
    <property type="entry name" value="Nucleotide-diphossugar_trans"/>
</dbReference>
<dbReference type="OrthoDB" id="9798250at2"/>